<evidence type="ECO:0000259" key="6">
    <source>
        <dbReference type="PROSITE" id="PS50262"/>
    </source>
</evidence>
<feature type="transmembrane region" description="Helical" evidence="5">
    <location>
        <begin position="277"/>
        <end position="296"/>
    </location>
</feature>
<keyword evidence="2 5" id="KW-0812">Transmembrane</keyword>
<dbReference type="Proteomes" id="UP001479436">
    <property type="component" value="Unassembled WGS sequence"/>
</dbReference>
<organism evidence="7 8">
    <name type="scientific">Basidiobolus ranarum</name>
    <dbReference type="NCBI Taxonomy" id="34480"/>
    <lineage>
        <taxon>Eukaryota</taxon>
        <taxon>Fungi</taxon>
        <taxon>Fungi incertae sedis</taxon>
        <taxon>Zoopagomycota</taxon>
        <taxon>Entomophthoromycotina</taxon>
        <taxon>Basidiobolomycetes</taxon>
        <taxon>Basidiobolales</taxon>
        <taxon>Basidiobolaceae</taxon>
        <taxon>Basidiobolus</taxon>
    </lineage>
</organism>
<accession>A0ABR2W6J7</accession>
<keyword evidence="3 5" id="KW-1133">Transmembrane helix</keyword>
<feature type="transmembrane region" description="Helical" evidence="5">
    <location>
        <begin position="167"/>
        <end position="188"/>
    </location>
</feature>
<dbReference type="PROSITE" id="PS50262">
    <property type="entry name" value="G_PROTEIN_RECEP_F1_2"/>
    <property type="match status" value="1"/>
</dbReference>
<dbReference type="Pfam" id="PF11710">
    <property type="entry name" value="Git3"/>
    <property type="match status" value="1"/>
</dbReference>
<feature type="transmembrane region" description="Helical" evidence="5">
    <location>
        <begin position="6"/>
        <end position="30"/>
    </location>
</feature>
<proteinExistence type="predicted"/>
<feature type="domain" description="G-protein coupled receptors family 1 profile" evidence="6">
    <location>
        <begin position="19"/>
        <end position="324"/>
    </location>
</feature>
<feature type="transmembrane region" description="Helical" evidence="5">
    <location>
        <begin position="122"/>
        <end position="147"/>
    </location>
</feature>
<evidence type="ECO:0000313" key="8">
    <source>
        <dbReference type="Proteomes" id="UP001479436"/>
    </source>
</evidence>
<feature type="transmembrane region" description="Helical" evidence="5">
    <location>
        <begin position="308"/>
        <end position="327"/>
    </location>
</feature>
<dbReference type="Gene3D" id="1.20.1070.10">
    <property type="entry name" value="Rhodopsin 7-helix transmembrane proteins"/>
    <property type="match status" value="1"/>
</dbReference>
<dbReference type="InterPro" id="IPR017452">
    <property type="entry name" value="GPCR_Rhodpsn_7TM"/>
</dbReference>
<comment type="caution">
    <text evidence="7">The sequence shown here is derived from an EMBL/GenBank/DDBJ whole genome shotgun (WGS) entry which is preliminary data.</text>
</comment>
<evidence type="ECO:0000256" key="1">
    <source>
        <dbReference type="ARBA" id="ARBA00004141"/>
    </source>
</evidence>
<keyword evidence="4 5" id="KW-0472">Membrane</keyword>
<name>A0ABR2W6J7_9FUNG</name>
<dbReference type="PANTHER" id="PTHR23112:SF0">
    <property type="entry name" value="TRANSMEMBRANE PROTEIN 116"/>
    <property type="match status" value="1"/>
</dbReference>
<comment type="subcellular location">
    <subcellularLocation>
        <location evidence="1">Membrane</location>
        <topology evidence="1">Multi-pass membrane protein</topology>
    </subcellularLocation>
</comment>
<evidence type="ECO:0000256" key="3">
    <source>
        <dbReference type="ARBA" id="ARBA00022989"/>
    </source>
</evidence>
<gene>
    <name evidence="7" type="ORF">K7432_003525</name>
</gene>
<dbReference type="SUPFAM" id="SSF81321">
    <property type="entry name" value="Family A G protein-coupled receptor-like"/>
    <property type="match status" value="1"/>
</dbReference>
<protein>
    <recommendedName>
        <fullName evidence="6">G-protein coupled receptors family 1 profile domain-containing protein</fullName>
    </recommendedName>
</protein>
<evidence type="ECO:0000256" key="2">
    <source>
        <dbReference type="ARBA" id="ARBA00022692"/>
    </source>
</evidence>
<evidence type="ECO:0000256" key="4">
    <source>
        <dbReference type="ARBA" id="ARBA00023136"/>
    </source>
</evidence>
<dbReference type="InterPro" id="IPR023041">
    <property type="entry name" value="Glucose_rcpt_Git3-like_N"/>
</dbReference>
<evidence type="ECO:0000256" key="5">
    <source>
        <dbReference type="SAM" id="Phobius"/>
    </source>
</evidence>
<sequence length="343" mass="39001">MEGAFSLSSLIGSSLSTIASLLLILCYILLPSCRTYRHRLILSLSIADFSNSLNNVVSGVKQYKEGSLQPDIFCTANGFIGQLTVQAQDFSTLLTAIVTFVAISKPLEWLHSSNFLQIYEPWLYLCIWGVSLTTSLVGLFTVGYVPVSGNWCWLPPYPVWVRYALTHGFRFMIIPLVFFFYIRLFILLRKSNPATNDLPTDNTHLTLREIELAEHSLLSIDASDLHDNSVTSDSSSKHRFKALLIKIGLKKENKFTSIIRRTPNDERRITRVMLKMCLYPMMYTICWLPGILNRLLEMGGGHSNVLTNLQAATQFIGFFDALLYGYTENLKQEIQRRRTEMNS</sequence>
<keyword evidence="8" id="KW-1185">Reference proteome</keyword>
<dbReference type="PANTHER" id="PTHR23112">
    <property type="entry name" value="G PROTEIN-COUPLED RECEPTOR 157-RELATED"/>
    <property type="match status" value="1"/>
</dbReference>
<dbReference type="EMBL" id="JASJQH010006984">
    <property type="protein sequence ID" value="KAK9721297.1"/>
    <property type="molecule type" value="Genomic_DNA"/>
</dbReference>
<reference evidence="7 8" key="1">
    <citation type="submission" date="2023-04" db="EMBL/GenBank/DDBJ databases">
        <title>Genome of Basidiobolus ranarum AG-B5.</title>
        <authorList>
            <person name="Stajich J.E."/>
            <person name="Carter-House D."/>
            <person name="Gryganskyi A."/>
        </authorList>
    </citation>
    <scope>NUCLEOTIDE SEQUENCE [LARGE SCALE GENOMIC DNA]</scope>
    <source>
        <strain evidence="7 8">AG-B5</strain>
    </source>
</reference>
<dbReference type="CDD" id="cd00637">
    <property type="entry name" value="7tm_classA_rhodopsin-like"/>
    <property type="match status" value="1"/>
</dbReference>
<evidence type="ECO:0000313" key="7">
    <source>
        <dbReference type="EMBL" id="KAK9721297.1"/>
    </source>
</evidence>